<dbReference type="Pfam" id="PF05593">
    <property type="entry name" value="RHS_repeat"/>
    <property type="match status" value="1"/>
</dbReference>
<evidence type="ECO:0000256" key="1">
    <source>
        <dbReference type="ARBA" id="ARBA00022737"/>
    </source>
</evidence>
<organism evidence="4 5">
    <name type="scientific">Planomonospora corallina</name>
    <dbReference type="NCBI Taxonomy" id="1806052"/>
    <lineage>
        <taxon>Bacteria</taxon>
        <taxon>Bacillati</taxon>
        <taxon>Actinomycetota</taxon>
        <taxon>Actinomycetes</taxon>
        <taxon>Streptosporangiales</taxon>
        <taxon>Streptosporangiaceae</taxon>
        <taxon>Planomonospora</taxon>
    </lineage>
</organism>
<dbReference type="InterPro" id="IPR056823">
    <property type="entry name" value="TEN-like_YD-shell"/>
</dbReference>
<dbReference type="CDD" id="cd00081">
    <property type="entry name" value="Hint"/>
    <property type="match status" value="1"/>
</dbReference>
<dbReference type="EMBL" id="JBHSBM010000017">
    <property type="protein sequence ID" value="MFC4059653.1"/>
    <property type="molecule type" value="Genomic_DNA"/>
</dbReference>
<protein>
    <submittedName>
        <fullName evidence="4">RHS repeat-associated core domain-containing protein</fullName>
    </submittedName>
</protein>
<evidence type="ECO:0000313" key="4">
    <source>
        <dbReference type="EMBL" id="MFC4059653.1"/>
    </source>
</evidence>
<dbReference type="InterPro" id="IPR050708">
    <property type="entry name" value="T6SS_VgrG/RHS"/>
</dbReference>
<dbReference type="Pfam" id="PF07591">
    <property type="entry name" value="PT-HINT"/>
    <property type="match status" value="1"/>
</dbReference>
<dbReference type="InterPro" id="IPR003587">
    <property type="entry name" value="Hint_dom_N"/>
</dbReference>
<name>A0ABV8IAX7_9ACTN</name>
<dbReference type="SMART" id="SM00306">
    <property type="entry name" value="HintN"/>
    <property type="match status" value="1"/>
</dbReference>
<sequence>MSWSLTSTAQEWADGTANHGVQISSQEWLNFGQNSWMEFTSSEGSGAEPRLTVTFVDVLPTPAGDWRYEELAGTRYEYERVVTGDGPHDYDPARVQQVREVSREKVSDGFRYAESKTTYNSDGLPIKINDYGQRGDAGDNTCTSTSYARNTGKWMLSYSTGGQRRAGDDCGSGTLLEKTVVMYDGATSPTAGTVTAGNPTESRVHSSADEYLTTKTTYDGYGRPVSNTDPAGKVSTTAYSPAVGWPTGGVKVTNPLGHAVTAWTSHLHGQVVGIRDADGNDVNIDYDQLGRTLQLWTPEEPRSATGTPAAKVTYTIPYDGGVQQPTAAARTSVSRLRSGTGESAVWLTDHTYVDGWGRPRERQAASPAGGRMVTVTGYDGRGLESAATAVLHNGGAPGSGLLNPALTDAPQWSMPVYDTLGRPVAAVDYSGATELRRTVIKHFGDRTEVQPPTGGRTVTHTDIADRVTKVEEWADGSTHHDTSYAFDLGGRLTKVVDANGNTRTFGYDLLGRRVTSHDPDSGDSESGYDAAGRLAWTKDGKGQKVSYDYDDLGRPTVQWAGEPGSGTKLTERVYDTLAKGQLTSATRYVNGDAYTDTVTGYDRLGRPTGSTLSIPASEGALAGEYTFTAGYNALGIASEIGMPAAGGLPAEKVTSTFSDLGFAKGLTSDLGGGFTYVKDTAYSATGRMTERLYGENGQVRRTLSWDERTGWLSRITTTAKADTSAPRLAQDDHYTYDLSGEITRILDAASAVPGVTDGQSECFTYDGLHRLSAAWTTTGPACGQGTADGKGVDPYSQSYTYDAVGNLATLTDGGQTSTYRYPEAGASVVRPNAVTAIERPGGTDTYTYDDAGQMTGRTVGGRTGTFTWNELGQLDKATIDGQDTSMVYDADGERLIRRAPGGRTILYLGPMELELSAGQVKGTRYYTTADGSTVAMRTGDRGVTWMASGLHGSVQLGIDDATGNVSRERYLPFGARRGGDDLPFTDRGFLGKTEDDSTGLTYLSARYYDPAIARFISTDPLLVLDEPQWANPYSYAGNNPVGLSDPTGLSPAMKEGGGGHPCGGSKTTKKCLEWKKKAAANLVAGSQADADRFLEALLSAGKELVKIIADELGITAGLECFTKGNAGACGETALNLLTSAIGGLVGKLVAKYGAPWKWATLAKKAEEIWDIGARALAALEGWFKAKARLTTAKKALAKANRELEAAEKRKKSGKKDGCNSFVPGTLVLMADGSRKPIEQVEVGDLVLATDPETGRTEAKPVIALITGQGEKDLVQLTVDTDGDRGDATGVVIATDEHPFWVPDLRVWKNAGDLRPGAWLQTGAGTHVQVTAVAAWTATGQRVHNLTIDDVHTYHVGVGAADVLVHNDFCKSRAAIKEGQRRLPKTIDEIDYDHIRSGHVKGGSRVNSGKDLWPDDVTNEEIASVIRQGLNSNPTVVGYDANTGVVKVHVRVNGRKYELLVNANTHTVRSAYPKG</sequence>
<proteinExistence type="predicted"/>
<evidence type="ECO:0000259" key="3">
    <source>
        <dbReference type="SMART" id="SM00306"/>
    </source>
</evidence>
<evidence type="ECO:0000256" key="2">
    <source>
        <dbReference type="SAM" id="Coils"/>
    </source>
</evidence>
<accession>A0ABV8IAX7</accession>
<reference evidence="5" key="1">
    <citation type="journal article" date="2019" name="Int. J. Syst. Evol. Microbiol.">
        <title>The Global Catalogue of Microorganisms (GCM) 10K type strain sequencing project: providing services to taxonomists for standard genome sequencing and annotation.</title>
        <authorList>
            <consortium name="The Broad Institute Genomics Platform"/>
            <consortium name="The Broad Institute Genome Sequencing Center for Infectious Disease"/>
            <person name="Wu L."/>
            <person name="Ma J."/>
        </authorList>
    </citation>
    <scope>NUCLEOTIDE SEQUENCE [LARGE SCALE GENOMIC DNA]</scope>
    <source>
        <strain evidence="5">TBRC 4489</strain>
    </source>
</reference>
<feature type="coiled-coil region" evidence="2">
    <location>
        <begin position="1186"/>
        <end position="1216"/>
    </location>
</feature>
<dbReference type="RefSeq" id="WP_377288124.1">
    <property type="nucleotide sequence ID" value="NZ_JBHSBM010000017.1"/>
</dbReference>
<dbReference type="InterPro" id="IPR036844">
    <property type="entry name" value="Hint_dom_sf"/>
</dbReference>
<dbReference type="InterPro" id="IPR031325">
    <property type="entry name" value="RHS_repeat"/>
</dbReference>
<dbReference type="InterPro" id="IPR022385">
    <property type="entry name" value="Rhs_assc_core"/>
</dbReference>
<dbReference type="PANTHER" id="PTHR32305">
    <property type="match status" value="1"/>
</dbReference>
<keyword evidence="1" id="KW-0677">Repeat</keyword>
<gene>
    <name evidence="4" type="ORF">ACFOWE_15215</name>
</gene>
<feature type="domain" description="Hint" evidence="3">
    <location>
        <begin position="1218"/>
        <end position="1323"/>
    </location>
</feature>
<dbReference type="PANTHER" id="PTHR32305:SF17">
    <property type="entry name" value="TRNA NUCLEASE WAPA"/>
    <property type="match status" value="1"/>
</dbReference>
<comment type="caution">
    <text evidence="4">The sequence shown here is derived from an EMBL/GenBank/DDBJ whole genome shotgun (WGS) entry which is preliminary data.</text>
</comment>
<dbReference type="InterPro" id="IPR006530">
    <property type="entry name" value="YD"/>
</dbReference>
<dbReference type="Proteomes" id="UP001595850">
    <property type="component" value="Unassembled WGS sequence"/>
</dbReference>
<dbReference type="Gene3D" id="2.180.10.10">
    <property type="entry name" value="RHS repeat-associated core"/>
    <property type="match status" value="2"/>
</dbReference>
<dbReference type="NCBIfam" id="TIGR01643">
    <property type="entry name" value="YD_repeat_2x"/>
    <property type="match status" value="3"/>
</dbReference>
<keyword evidence="2" id="KW-0175">Coiled coil</keyword>
<dbReference type="Pfam" id="PF25023">
    <property type="entry name" value="TEN_YD-shell"/>
    <property type="match status" value="1"/>
</dbReference>
<dbReference type="SUPFAM" id="SSF51294">
    <property type="entry name" value="Hedgehog/intein (Hint) domain"/>
    <property type="match status" value="1"/>
</dbReference>
<evidence type="ECO:0000313" key="5">
    <source>
        <dbReference type="Proteomes" id="UP001595850"/>
    </source>
</evidence>
<keyword evidence="5" id="KW-1185">Reference proteome</keyword>
<dbReference type="NCBIfam" id="TIGR03696">
    <property type="entry name" value="Rhs_assc_core"/>
    <property type="match status" value="1"/>
</dbReference>
<dbReference type="Gene3D" id="2.170.16.10">
    <property type="entry name" value="Hedgehog/Intein (Hint) domain"/>
    <property type="match status" value="1"/>
</dbReference>